<reference evidence="7" key="1">
    <citation type="submission" date="2016-10" db="EMBL/GenBank/DDBJ databases">
        <authorList>
            <person name="See-Too W.S."/>
        </authorList>
    </citation>
    <scope>NUCLEOTIDE SEQUENCE</scope>
    <source>
        <strain evidence="7">L10.15</strain>
    </source>
</reference>
<proteinExistence type="inferred from homology"/>
<dbReference type="InterPro" id="IPR006139">
    <property type="entry name" value="D-isomer_2_OHA_DH_cat_dom"/>
</dbReference>
<dbReference type="InterPro" id="IPR006140">
    <property type="entry name" value="D-isomer_DH_NAD-bd"/>
</dbReference>
<dbReference type="PROSITE" id="PS00671">
    <property type="entry name" value="D_2_HYDROXYACID_DH_3"/>
    <property type="match status" value="1"/>
</dbReference>
<dbReference type="InterPro" id="IPR043322">
    <property type="entry name" value="CtBP"/>
</dbReference>
<feature type="domain" description="D-isomer specific 2-hydroxyacid dehydrogenase catalytic" evidence="5">
    <location>
        <begin position="20"/>
        <end position="315"/>
    </location>
</feature>
<evidence type="ECO:0000256" key="2">
    <source>
        <dbReference type="ARBA" id="ARBA00023002"/>
    </source>
</evidence>
<dbReference type="AlphaFoldDB" id="A0A1B1S1I6"/>
<comment type="similarity">
    <text evidence="1 4">Belongs to the D-isomer specific 2-hydroxyacid dehydrogenase family.</text>
</comment>
<dbReference type="GO" id="GO:0003714">
    <property type="term" value="F:transcription corepressor activity"/>
    <property type="evidence" value="ECO:0007669"/>
    <property type="project" value="InterPro"/>
</dbReference>
<evidence type="ECO:0000313" key="7">
    <source>
        <dbReference type="EMBL" id="ANU27046.1"/>
    </source>
</evidence>
<dbReference type="PANTHER" id="PTHR43761">
    <property type="entry name" value="D-ISOMER SPECIFIC 2-HYDROXYACID DEHYDROGENASE FAMILY PROTEIN (AFU_ORTHOLOGUE AFUA_1G13630)"/>
    <property type="match status" value="1"/>
</dbReference>
<sequence length="316" mass="35200">MFKVTLVDHEWDDTSLEESMFAEAGIEFNVLQSKKKSEIVKAAKNSDALLIMYAEIDREILEAAPNLKLISRYGIGINMVDLETAKHAGIQVANVNDYCVDEVSDHALASIMSAARRLFVYDKDTSVGGWSFKKAPIPLRANKASVGLLGYGKIPKRLAQKLKVIGYQVKAYDPFVSEEKMLEDGVIKASLDEIMANSDFISIHTPLIQATHHLIGKRELNLMKKTAYIINTSRGPIVDEKILVDVLKDGRIAGAFLDVTEEEPLSDTHLLRELENVVLTPHAAWYSVDAFEEIRVKAITNIIEKSQGIDPTYLVK</sequence>
<evidence type="ECO:0000256" key="1">
    <source>
        <dbReference type="ARBA" id="ARBA00005854"/>
    </source>
</evidence>
<evidence type="ECO:0000313" key="8">
    <source>
        <dbReference type="Proteomes" id="UP000053354"/>
    </source>
</evidence>
<dbReference type="SUPFAM" id="SSF51735">
    <property type="entry name" value="NAD(P)-binding Rossmann-fold domains"/>
    <property type="match status" value="1"/>
</dbReference>
<dbReference type="KEGG" id="pll:I858_008590"/>
<keyword evidence="2 4" id="KW-0560">Oxidoreductase</keyword>
<dbReference type="InterPro" id="IPR036291">
    <property type="entry name" value="NAD(P)-bd_dom_sf"/>
</dbReference>
<dbReference type="Gene3D" id="3.40.50.720">
    <property type="entry name" value="NAD(P)-binding Rossmann-like Domain"/>
    <property type="match status" value="2"/>
</dbReference>
<evidence type="ECO:0000259" key="5">
    <source>
        <dbReference type="Pfam" id="PF00389"/>
    </source>
</evidence>
<dbReference type="SUPFAM" id="SSF52283">
    <property type="entry name" value="Formate/glycerate dehydrogenase catalytic domain-like"/>
    <property type="match status" value="1"/>
</dbReference>
<accession>A0A1B1S1I6</accession>
<protein>
    <recommendedName>
        <fullName evidence="9">Hydroxyacid dehydrogenase</fullName>
    </recommendedName>
</protein>
<evidence type="ECO:0000259" key="6">
    <source>
        <dbReference type="Pfam" id="PF02826"/>
    </source>
</evidence>
<dbReference type="Pfam" id="PF00389">
    <property type="entry name" value="2-Hacid_dh"/>
    <property type="match status" value="1"/>
</dbReference>
<dbReference type="GO" id="GO:0006564">
    <property type="term" value="P:L-serine biosynthetic process"/>
    <property type="evidence" value="ECO:0007669"/>
    <property type="project" value="UniProtKB-ARBA"/>
</dbReference>
<evidence type="ECO:0000256" key="3">
    <source>
        <dbReference type="ARBA" id="ARBA00023027"/>
    </source>
</evidence>
<dbReference type="Pfam" id="PF02826">
    <property type="entry name" value="2-Hacid_dh_C"/>
    <property type="match status" value="1"/>
</dbReference>
<dbReference type="GO" id="GO:0004617">
    <property type="term" value="F:phosphoglycerate dehydrogenase activity"/>
    <property type="evidence" value="ECO:0007669"/>
    <property type="project" value="UniProtKB-ARBA"/>
</dbReference>
<dbReference type="CDD" id="cd05299">
    <property type="entry name" value="CtBP_dh"/>
    <property type="match status" value="1"/>
</dbReference>
<keyword evidence="8" id="KW-1185">Reference proteome</keyword>
<dbReference type="STRING" id="1302659.I858_008590"/>
<dbReference type="GO" id="GO:0051287">
    <property type="term" value="F:NAD binding"/>
    <property type="evidence" value="ECO:0007669"/>
    <property type="project" value="InterPro"/>
</dbReference>
<dbReference type="PANTHER" id="PTHR43761:SF1">
    <property type="entry name" value="D-ISOMER SPECIFIC 2-HYDROXYACID DEHYDROGENASE CATALYTIC DOMAIN-CONTAINING PROTEIN-RELATED"/>
    <property type="match status" value="1"/>
</dbReference>
<dbReference type="OrthoDB" id="9805416at2"/>
<dbReference type="RefSeq" id="WP_049693745.1">
    <property type="nucleotide sequence ID" value="NZ_CP016540.2"/>
</dbReference>
<dbReference type="Proteomes" id="UP000053354">
    <property type="component" value="Chromosome"/>
</dbReference>
<dbReference type="InterPro" id="IPR029753">
    <property type="entry name" value="D-isomer_DH_CS"/>
</dbReference>
<dbReference type="GO" id="GO:0047545">
    <property type="term" value="F:(S)-2-hydroxyglutarate dehydrogenase activity"/>
    <property type="evidence" value="ECO:0007669"/>
    <property type="project" value="UniProtKB-ARBA"/>
</dbReference>
<dbReference type="FunFam" id="3.40.50.720:FF:000041">
    <property type="entry name" value="D-3-phosphoglycerate dehydrogenase"/>
    <property type="match status" value="1"/>
</dbReference>
<dbReference type="InterPro" id="IPR050418">
    <property type="entry name" value="D-iso_2-hydroxyacid_DH_PdxB"/>
</dbReference>
<dbReference type="EMBL" id="CP016540">
    <property type="protein sequence ID" value="ANU27046.1"/>
    <property type="molecule type" value="Genomic_DNA"/>
</dbReference>
<keyword evidence="3" id="KW-0520">NAD</keyword>
<name>A0A1B1S1I6_9BACL</name>
<gene>
    <name evidence="7" type="ORF">I858_008590</name>
</gene>
<feature type="domain" description="D-isomer specific 2-hydroxyacid dehydrogenase NAD-binding" evidence="6">
    <location>
        <begin position="109"/>
        <end position="284"/>
    </location>
</feature>
<evidence type="ECO:0000256" key="4">
    <source>
        <dbReference type="RuleBase" id="RU003719"/>
    </source>
</evidence>
<evidence type="ECO:0008006" key="9">
    <source>
        <dbReference type="Google" id="ProtNLM"/>
    </source>
</evidence>
<organism evidence="7 8">
    <name type="scientific">Planococcus versutus</name>
    <dbReference type="NCBI Taxonomy" id="1302659"/>
    <lineage>
        <taxon>Bacteria</taxon>
        <taxon>Bacillati</taxon>
        <taxon>Bacillota</taxon>
        <taxon>Bacilli</taxon>
        <taxon>Bacillales</taxon>
        <taxon>Caryophanaceae</taxon>
        <taxon>Planococcus</taxon>
    </lineage>
</organism>